<dbReference type="Pfam" id="PF18723">
    <property type="entry name" value="HMUDK_hel"/>
    <property type="match status" value="1"/>
</dbReference>
<organism evidence="2 3">
    <name type="scientific">Basidiobolus ranarum</name>
    <dbReference type="NCBI Taxonomy" id="34480"/>
    <lineage>
        <taxon>Eukaryota</taxon>
        <taxon>Fungi</taxon>
        <taxon>Fungi incertae sedis</taxon>
        <taxon>Zoopagomycota</taxon>
        <taxon>Entomophthoromycotina</taxon>
        <taxon>Basidiobolomycetes</taxon>
        <taxon>Basidiobolales</taxon>
        <taxon>Basidiobolaceae</taxon>
        <taxon>Basidiobolus</taxon>
    </lineage>
</organism>
<comment type="caution">
    <text evidence="2">The sequence shown here is derived from an EMBL/GenBank/DDBJ whole genome shotgun (WGS) entry which is preliminary data.</text>
</comment>
<protein>
    <recommendedName>
        <fullName evidence="1">5-hmdU DNA kinase helical domain-containing protein</fullName>
    </recommendedName>
</protein>
<dbReference type="Proteomes" id="UP001479436">
    <property type="component" value="Unassembled WGS sequence"/>
</dbReference>
<reference evidence="2 3" key="1">
    <citation type="submission" date="2023-04" db="EMBL/GenBank/DDBJ databases">
        <title>Genome of Basidiobolus ranarum AG-B5.</title>
        <authorList>
            <person name="Stajich J.E."/>
            <person name="Carter-House D."/>
            <person name="Gryganskyi A."/>
        </authorList>
    </citation>
    <scope>NUCLEOTIDE SEQUENCE [LARGE SCALE GENOMIC DNA]</scope>
    <source>
        <strain evidence="2 3">AG-B5</strain>
    </source>
</reference>
<evidence type="ECO:0000313" key="3">
    <source>
        <dbReference type="Proteomes" id="UP001479436"/>
    </source>
</evidence>
<dbReference type="InterPro" id="IPR040684">
    <property type="entry name" value="HMUDK_hel"/>
</dbReference>
<feature type="domain" description="5-hmdU DNA kinase helical" evidence="1">
    <location>
        <begin position="92"/>
        <end position="351"/>
    </location>
</feature>
<proteinExistence type="predicted"/>
<evidence type="ECO:0000259" key="1">
    <source>
        <dbReference type="Pfam" id="PF18723"/>
    </source>
</evidence>
<sequence>MKAATDSEYVISHSQSFLDVTICTTEKSPSDYSSSHRVNQKPPNKGLEPYVEILVRTKRSSPTEVLAHLNEVNQASQEYSLIPRILSQLGYLDVLLYFVSERHHIYHLKQDGISWPWTADPFLRNYHFTNIFRELDVVSQIIYDILSPHCPLEPRFFSNVIIHRLISRKEINLEIGFIENFEEAWRAIEQRRRKGTKFATAAFQSCSHFQTRKMIWQQAWSHGEYVWSRYCSNIPLHIPWVHSKQSGNLPTIEMVYRGLMVQPKIQGLGKFLAWQVACDTHMLGLSQDVDLETPFVALGPGAQSGLDILNLSFVEVLKFLNENRPPHVPTLYAKDIEHTLCEFHKYIQIRRGNHRYRRKYTQYKDTSG</sequence>
<name>A0ABR2X246_9FUNG</name>
<accession>A0ABR2X246</accession>
<evidence type="ECO:0000313" key="2">
    <source>
        <dbReference type="EMBL" id="KAK9767843.1"/>
    </source>
</evidence>
<dbReference type="EMBL" id="JASJQH010000051">
    <property type="protein sequence ID" value="KAK9767843.1"/>
    <property type="molecule type" value="Genomic_DNA"/>
</dbReference>
<keyword evidence="3" id="KW-1185">Reference proteome</keyword>
<gene>
    <name evidence="2" type="ORF">K7432_002025</name>
</gene>